<evidence type="ECO:0000313" key="2">
    <source>
        <dbReference type="EMBL" id="CAA9304017.1"/>
    </source>
</evidence>
<feature type="region of interest" description="Disordered" evidence="1">
    <location>
        <begin position="1"/>
        <end position="43"/>
    </location>
</feature>
<feature type="non-terminal residue" evidence="2">
    <location>
        <position position="1"/>
    </location>
</feature>
<sequence length="94" mass="9664">WFLHPRHHPARQALPPGASGRLARAGDPACRRARPGDFAGQRVPAGRLRLRSAGPAPGRLGNGPLRRRAIGPAQGFVAAPGPSTAGAVDPTGNL</sequence>
<accession>A0A6J4KFZ5</accession>
<gene>
    <name evidence="2" type="ORF">AVDCRST_MAG61-1237</name>
</gene>
<proteinExistence type="predicted"/>
<dbReference type="AlphaFoldDB" id="A0A6J4KFZ5"/>
<dbReference type="EMBL" id="CADCTT010000180">
    <property type="protein sequence ID" value="CAA9304017.1"/>
    <property type="molecule type" value="Genomic_DNA"/>
</dbReference>
<evidence type="ECO:0000256" key="1">
    <source>
        <dbReference type="SAM" id="MobiDB-lite"/>
    </source>
</evidence>
<feature type="compositionally biased region" description="Basic residues" evidence="1">
    <location>
        <begin position="1"/>
        <end position="10"/>
    </location>
</feature>
<name>A0A6J4KFZ5_9ACTN</name>
<feature type="region of interest" description="Disordered" evidence="1">
    <location>
        <begin position="74"/>
        <end position="94"/>
    </location>
</feature>
<protein>
    <submittedName>
        <fullName evidence="2">Uncharacterized protein</fullName>
    </submittedName>
</protein>
<reference evidence="2" key="1">
    <citation type="submission" date="2020-02" db="EMBL/GenBank/DDBJ databases">
        <authorList>
            <person name="Meier V. D."/>
        </authorList>
    </citation>
    <scope>NUCLEOTIDE SEQUENCE</scope>
    <source>
        <strain evidence="2">AVDCRST_MAG61</strain>
    </source>
</reference>
<feature type="non-terminal residue" evidence="2">
    <location>
        <position position="94"/>
    </location>
</feature>
<organism evidence="2">
    <name type="scientific">uncultured Friedmanniella sp</name>
    <dbReference type="NCBI Taxonomy" id="335381"/>
    <lineage>
        <taxon>Bacteria</taxon>
        <taxon>Bacillati</taxon>
        <taxon>Actinomycetota</taxon>
        <taxon>Actinomycetes</taxon>
        <taxon>Propionibacteriales</taxon>
        <taxon>Nocardioidaceae</taxon>
        <taxon>Friedmanniella</taxon>
        <taxon>environmental samples</taxon>
    </lineage>
</organism>